<comment type="caution">
    <text evidence="1">The sequence shown here is derived from an EMBL/GenBank/DDBJ whole genome shotgun (WGS) entry which is preliminary data.</text>
</comment>
<dbReference type="RefSeq" id="WP_085097367.1">
    <property type="nucleotide sequence ID" value="NZ_AP022603.1"/>
</dbReference>
<proteinExistence type="predicted"/>
<reference evidence="1 2" key="1">
    <citation type="submission" date="2016-01" db="EMBL/GenBank/DDBJ databases">
        <title>The new phylogeny of the genus Mycobacterium.</title>
        <authorList>
            <person name="Tarcisio F."/>
            <person name="Conor M."/>
            <person name="Antonella G."/>
            <person name="Elisabetta G."/>
            <person name="Giulia F.S."/>
            <person name="Sara T."/>
            <person name="Anna F."/>
            <person name="Clotilde B."/>
            <person name="Roberto B."/>
            <person name="Veronica D.S."/>
            <person name="Fabio R."/>
            <person name="Monica P."/>
            <person name="Olivier J."/>
            <person name="Enrico T."/>
            <person name="Nicola S."/>
        </authorList>
    </citation>
    <scope>NUCLEOTIDE SEQUENCE [LARGE SCALE GENOMIC DNA]</scope>
    <source>
        <strain evidence="1 2">DSM 44179</strain>
    </source>
</reference>
<dbReference type="AlphaFoldDB" id="A0A1X1R948"/>
<keyword evidence="2" id="KW-1185">Reference proteome</keyword>
<gene>
    <name evidence="1" type="ORF">AWC04_13710</name>
</gene>
<sequence>MPPGRALATSAAGIVRDAIDASGGLGEPWRLDDADAVRSGDLLFVVEVDDLGWMMTAYLIDGGEATPIAVLADENGNSPVRALAGWLRNAAGPMTWKRVKPGLYRSGGYLVGQLDTGEWFAEGPGVDQCFEHKHDAQAACTAARSFAQ</sequence>
<dbReference type="OrthoDB" id="4762085at2"/>
<organism evidence="1 2">
    <name type="scientific">Mycolicibacterium fallax</name>
    <name type="common">Mycobacterium fallax</name>
    <dbReference type="NCBI Taxonomy" id="1793"/>
    <lineage>
        <taxon>Bacteria</taxon>
        <taxon>Bacillati</taxon>
        <taxon>Actinomycetota</taxon>
        <taxon>Actinomycetes</taxon>
        <taxon>Mycobacteriales</taxon>
        <taxon>Mycobacteriaceae</taxon>
        <taxon>Mycolicibacterium</taxon>
    </lineage>
</organism>
<dbReference type="Proteomes" id="UP000193484">
    <property type="component" value="Unassembled WGS sequence"/>
</dbReference>
<protein>
    <submittedName>
        <fullName evidence="1">Uncharacterized protein</fullName>
    </submittedName>
</protein>
<evidence type="ECO:0000313" key="2">
    <source>
        <dbReference type="Proteomes" id="UP000193484"/>
    </source>
</evidence>
<name>A0A1X1R948_MYCFA</name>
<dbReference type="EMBL" id="LQOJ01000044">
    <property type="protein sequence ID" value="ORV01628.1"/>
    <property type="molecule type" value="Genomic_DNA"/>
</dbReference>
<evidence type="ECO:0000313" key="1">
    <source>
        <dbReference type="EMBL" id="ORV01628.1"/>
    </source>
</evidence>
<accession>A0A1X1R948</accession>